<dbReference type="Proteomes" id="UP000800096">
    <property type="component" value="Unassembled WGS sequence"/>
</dbReference>
<evidence type="ECO:0000313" key="1">
    <source>
        <dbReference type="EMBL" id="KAF1914212.1"/>
    </source>
</evidence>
<dbReference type="AlphaFoldDB" id="A0A6A5QFT9"/>
<name>A0A6A5QFT9_AMPQU</name>
<dbReference type="EMBL" id="ML979137">
    <property type="protein sequence ID" value="KAF1914212.1"/>
    <property type="molecule type" value="Genomic_DNA"/>
</dbReference>
<protein>
    <submittedName>
        <fullName evidence="1">Uncharacterized protein</fullName>
    </submittedName>
</protein>
<sequence>MQLAHMQHDIADVAHRRITANDLCLWGLHRQDQWICRQSASELGDKVSHGGFSDCHVRAGYSELLGRVKCMRVGMLVKGLLAWDSGFVLAHGGLGQIEIPGTRQLLITPILYSVAVRLRSYLWFVGAACQSWTRFPLVLLMLHSVSVVTR</sequence>
<evidence type="ECO:0000313" key="2">
    <source>
        <dbReference type="Proteomes" id="UP000800096"/>
    </source>
</evidence>
<organism evidence="1 2">
    <name type="scientific">Ampelomyces quisqualis</name>
    <name type="common">Powdery mildew agent</name>
    <dbReference type="NCBI Taxonomy" id="50730"/>
    <lineage>
        <taxon>Eukaryota</taxon>
        <taxon>Fungi</taxon>
        <taxon>Dikarya</taxon>
        <taxon>Ascomycota</taxon>
        <taxon>Pezizomycotina</taxon>
        <taxon>Dothideomycetes</taxon>
        <taxon>Pleosporomycetidae</taxon>
        <taxon>Pleosporales</taxon>
        <taxon>Pleosporineae</taxon>
        <taxon>Phaeosphaeriaceae</taxon>
        <taxon>Ampelomyces</taxon>
    </lineage>
</organism>
<proteinExistence type="predicted"/>
<accession>A0A6A5QFT9</accession>
<reference evidence="1" key="1">
    <citation type="journal article" date="2020" name="Stud. Mycol.">
        <title>101 Dothideomycetes genomes: a test case for predicting lifestyles and emergence of pathogens.</title>
        <authorList>
            <person name="Haridas S."/>
            <person name="Albert R."/>
            <person name="Binder M."/>
            <person name="Bloem J."/>
            <person name="Labutti K."/>
            <person name="Salamov A."/>
            <person name="Andreopoulos B."/>
            <person name="Baker S."/>
            <person name="Barry K."/>
            <person name="Bills G."/>
            <person name="Bluhm B."/>
            <person name="Cannon C."/>
            <person name="Castanera R."/>
            <person name="Culley D."/>
            <person name="Daum C."/>
            <person name="Ezra D."/>
            <person name="Gonzalez J."/>
            <person name="Henrissat B."/>
            <person name="Kuo A."/>
            <person name="Liang C."/>
            <person name="Lipzen A."/>
            <person name="Lutzoni F."/>
            <person name="Magnuson J."/>
            <person name="Mondo S."/>
            <person name="Nolan M."/>
            <person name="Ohm R."/>
            <person name="Pangilinan J."/>
            <person name="Park H.-J."/>
            <person name="Ramirez L."/>
            <person name="Alfaro M."/>
            <person name="Sun H."/>
            <person name="Tritt A."/>
            <person name="Yoshinaga Y."/>
            <person name="Zwiers L.-H."/>
            <person name="Turgeon B."/>
            <person name="Goodwin S."/>
            <person name="Spatafora J."/>
            <person name="Crous P."/>
            <person name="Grigoriev I."/>
        </authorList>
    </citation>
    <scope>NUCLEOTIDE SEQUENCE</scope>
    <source>
        <strain evidence="1">HMLAC05119</strain>
    </source>
</reference>
<gene>
    <name evidence="1" type="ORF">BDU57DRAFT_286337</name>
</gene>
<keyword evidence="2" id="KW-1185">Reference proteome</keyword>